<sequence length="153" mass="17216">MLLFFVVLADPLPNPSQINIAAVNYINKISKDLCEEIDEWKSLKAFAKDYTETDIKSFGCIKLLSTGNVLEDFQDFSNDCIRIIIQPLLATTAGSSWKDIIQVTPGPDEIFENFLKSNHGQFLKTYIKNNDSLPSYNSETLLKISVSINFKGD</sequence>
<keyword evidence="2" id="KW-1185">Reference proteome</keyword>
<evidence type="ECO:0000313" key="2">
    <source>
        <dbReference type="Proteomes" id="UP000247702"/>
    </source>
</evidence>
<dbReference type="EMBL" id="BEXD01001528">
    <property type="protein sequence ID" value="GBB94532.1"/>
    <property type="molecule type" value="Genomic_DNA"/>
</dbReference>
<gene>
    <name evidence="1" type="ORF">RclHR1_23730002</name>
</gene>
<evidence type="ECO:0000313" key="1">
    <source>
        <dbReference type="EMBL" id="GBB94532.1"/>
    </source>
</evidence>
<accession>A0A2Z6R147</accession>
<name>A0A2Z6R147_9GLOM</name>
<proteinExistence type="predicted"/>
<dbReference type="AlphaFoldDB" id="A0A2Z6R147"/>
<reference evidence="1 2" key="1">
    <citation type="submission" date="2017-11" db="EMBL/GenBank/DDBJ databases">
        <title>The genome of Rhizophagus clarus HR1 reveals common genetic basis of auxotrophy among arbuscular mycorrhizal fungi.</title>
        <authorList>
            <person name="Kobayashi Y."/>
        </authorList>
    </citation>
    <scope>NUCLEOTIDE SEQUENCE [LARGE SCALE GENOMIC DNA]</scope>
    <source>
        <strain evidence="1 2">HR1</strain>
    </source>
</reference>
<dbReference type="Proteomes" id="UP000247702">
    <property type="component" value="Unassembled WGS sequence"/>
</dbReference>
<organism evidence="1 2">
    <name type="scientific">Rhizophagus clarus</name>
    <dbReference type="NCBI Taxonomy" id="94130"/>
    <lineage>
        <taxon>Eukaryota</taxon>
        <taxon>Fungi</taxon>
        <taxon>Fungi incertae sedis</taxon>
        <taxon>Mucoromycota</taxon>
        <taxon>Glomeromycotina</taxon>
        <taxon>Glomeromycetes</taxon>
        <taxon>Glomerales</taxon>
        <taxon>Glomeraceae</taxon>
        <taxon>Rhizophagus</taxon>
    </lineage>
</organism>
<comment type="caution">
    <text evidence="1">The sequence shown here is derived from an EMBL/GenBank/DDBJ whole genome shotgun (WGS) entry which is preliminary data.</text>
</comment>
<protein>
    <submittedName>
        <fullName evidence="1">Uncharacterized protein</fullName>
    </submittedName>
</protein>